<dbReference type="EMBL" id="JAENHL010000008">
    <property type="protein sequence ID" value="MBK1870886.1"/>
    <property type="molecule type" value="Genomic_DNA"/>
</dbReference>
<sequence length="116" mass="12656">MTLRILPAIGLAACLSLWQQPALADEKVELCDATPFKERLAQAATRHLVEQGAAFKRFGVHAMPAEDLGDNYPPGTWIVYFSSSFRCGELGLDGGGWEVAIDPKTLKVLKSFHSPL</sequence>
<evidence type="ECO:0000313" key="1">
    <source>
        <dbReference type="EMBL" id="MBK1870886.1"/>
    </source>
</evidence>
<accession>A0ACC5RDW3</accession>
<gene>
    <name evidence="1" type="ORF">JHL16_31260</name>
</gene>
<dbReference type="Proteomes" id="UP000616151">
    <property type="component" value="Unassembled WGS sequence"/>
</dbReference>
<evidence type="ECO:0000313" key="2">
    <source>
        <dbReference type="Proteomes" id="UP000616151"/>
    </source>
</evidence>
<proteinExistence type="predicted"/>
<reference evidence="1" key="1">
    <citation type="submission" date="2021-01" db="EMBL/GenBank/DDBJ databases">
        <authorList>
            <person name="Sun Q."/>
        </authorList>
    </citation>
    <scope>NUCLEOTIDE SEQUENCE</scope>
    <source>
        <strain evidence="1">YIM B02566</strain>
    </source>
</reference>
<comment type="caution">
    <text evidence="1">The sequence shown here is derived from an EMBL/GenBank/DDBJ whole genome shotgun (WGS) entry which is preliminary data.</text>
</comment>
<organism evidence="1 2">
    <name type="scientific">Taklimakanibacter albus</name>
    <dbReference type="NCBI Taxonomy" id="2800327"/>
    <lineage>
        <taxon>Bacteria</taxon>
        <taxon>Pseudomonadati</taxon>
        <taxon>Pseudomonadota</taxon>
        <taxon>Alphaproteobacteria</taxon>
        <taxon>Hyphomicrobiales</taxon>
        <taxon>Aestuariivirgaceae</taxon>
        <taxon>Taklimakanibacter</taxon>
    </lineage>
</organism>
<keyword evidence="2" id="KW-1185">Reference proteome</keyword>
<protein>
    <submittedName>
        <fullName evidence="1">Uncharacterized protein</fullName>
    </submittedName>
</protein>
<name>A0ACC5RDW3_9HYPH</name>